<reference evidence="11 12" key="1">
    <citation type="submission" date="2016-10" db="EMBL/GenBank/DDBJ databases">
        <title>Proteomics and genomics reveal pathogen-plant mechanisms compatible with a hemibiotrophic lifestyle of Diplodia corticola.</title>
        <authorList>
            <person name="Fernandes I."/>
            <person name="De Jonge R."/>
            <person name="Van De Peer Y."/>
            <person name="Devreese B."/>
            <person name="Alves A."/>
            <person name="Esteves A.C."/>
        </authorList>
    </citation>
    <scope>NUCLEOTIDE SEQUENCE [LARGE SCALE GENOMIC DNA]</scope>
    <source>
        <strain evidence="11 12">CBS 112549</strain>
    </source>
</reference>
<dbReference type="AlphaFoldDB" id="A0A1J9S8I2"/>
<dbReference type="InterPro" id="IPR036396">
    <property type="entry name" value="Cyt_P450_sf"/>
</dbReference>
<dbReference type="SUPFAM" id="SSF48264">
    <property type="entry name" value="Cytochrome P450"/>
    <property type="match status" value="1"/>
</dbReference>
<feature type="binding site" description="axial binding residue" evidence="8">
    <location>
        <position position="468"/>
    </location>
    <ligand>
        <name>heme</name>
        <dbReference type="ChEBI" id="CHEBI:30413"/>
    </ligand>
    <ligandPart>
        <name>Fe</name>
        <dbReference type="ChEBI" id="CHEBI:18248"/>
    </ligandPart>
</feature>
<dbReference type="InterPro" id="IPR001128">
    <property type="entry name" value="Cyt_P450"/>
</dbReference>
<accession>A0A1J9S8I2</accession>
<dbReference type="Proteomes" id="UP000183809">
    <property type="component" value="Unassembled WGS sequence"/>
</dbReference>
<keyword evidence="5 9" id="KW-0560">Oxidoreductase</keyword>
<evidence type="ECO:0000256" key="3">
    <source>
        <dbReference type="ARBA" id="ARBA00022617"/>
    </source>
</evidence>
<dbReference type="STRING" id="236234.A0A1J9S8I2"/>
<evidence type="ECO:0000256" key="2">
    <source>
        <dbReference type="ARBA" id="ARBA00010617"/>
    </source>
</evidence>
<dbReference type="EMBL" id="MNUE01000009">
    <property type="protein sequence ID" value="OJD36815.1"/>
    <property type="molecule type" value="Genomic_DNA"/>
</dbReference>
<evidence type="ECO:0000313" key="12">
    <source>
        <dbReference type="Proteomes" id="UP000183809"/>
    </source>
</evidence>
<dbReference type="PANTHER" id="PTHR46206:SF2">
    <property type="entry name" value="CYTOCHROME P450 MONOOXYGENASE AUSG-RELATED"/>
    <property type="match status" value="1"/>
</dbReference>
<comment type="caution">
    <text evidence="11">The sequence shown here is derived from an EMBL/GenBank/DDBJ whole genome shotgun (WGS) entry which is preliminary data.</text>
</comment>
<dbReference type="CDD" id="cd11041">
    <property type="entry name" value="CYP503A1-like"/>
    <property type="match status" value="1"/>
</dbReference>
<feature type="transmembrane region" description="Helical" evidence="10">
    <location>
        <begin position="14"/>
        <end position="36"/>
    </location>
</feature>
<keyword evidence="10" id="KW-1133">Transmembrane helix</keyword>
<dbReference type="RefSeq" id="XP_020133075.1">
    <property type="nucleotide sequence ID" value="XM_020279808.1"/>
</dbReference>
<keyword evidence="3 8" id="KW-0349">Heme</keyword>
<protein>
    <submittedName>
        <fullName evidence="11">Cytochrome p450</fullName>
    </submittedName>
</protein>
<dbReference type="Gene3D" id="1.10.630.10">
    <property type="entry name" value="Cytochrome P450"/>
    <property type="match status" value="1"/>
</dbReference>
<keyword evidence="4 8" id="KW-0479">Metal-binding</keyword>
<gene>
    <name evidence="11" type="ORF">BKCO1_9000164</name>
</gene>
<evidence type="ECO:0000256" key="10">
    <source>
        <dbReference type="SAM" id="Phobius"/>
    </source>
</evidence>
<name>A0A1J9S8I2_9PEZI</name>
<organism evidence="11 12">
    <name type="scientific">Diplodia corticola</name>
    <dbReference type="NCBI Taxonomy" id="236234"/>
    <lineage>
        <taxon>Eukaryota</taxon>
        <taxon>Fungi</taxon>
        <taxon>Dikarya</taxon>
        <taxon>Ascomycota</taxon>
        <taxon>Pezizomycotina</taxon>
        <taxon>Dothideomycetes</taxon>
        <taxon>Dothideomycetes incertae sedis</taxon>
        <taxon>Botryosphaeriales</taxon>
        <taxon>Botryosphaeriaceae</taxon>
        <taxon>Diplodia</taxon>
    </lineage>
</organism>
<dbReference type="InterPro" id="IPR017972">
    <property type="entry name" value="Cyt_P450_CS"/>
</dbReference>
<evidence type="ECO:0000256" key="7">
    <source>
        <dbReference type="ARBA" id="ARBA00023033"/>
    </source>
</evidence>
<keyword evidence="10" id="KW-0472">Membrane</keyword>
<evidence type="ECO:0000256" key="8">
    <source>
        <dbReference type="PIRSR" id="PIRSR602403-1"/>
    </source>
</evidence>
<dbReference type="Pfam" id="PF00067">
    <property type="entry name" value="p450"/>
    <property type="match status" value="1"/>
</dbReference>
<evidence type="ECO:0000313" key="11">
    <source>
        <dbReference type="EMBL" id="OJD36815.1"/>
    </source>
</evidence>
<proteinExistence type="inferred from homology"/>
<comment type="similarity">
    <text evidence="2 9">Belongs to the cytochrome P450 family.</text>
</comment>
<evidence type="ECO:0000256" key="9">
    <source>
        <dbReference type="RuleBase" id="RU000461"/>
    </source>
</evidence>
<keyword evidence="6 8" id="KW-0408">Iron</keyword>
<dbReference type="PROSITE" id="PS00086">
    <property type="entry name" value="CYTOCHROME_P450"/>
    <property type="match status" value="1"/>
</dbReference>
<dbReference type="OrthoDB" id="1844152at2759"/>
<keyword evidence="7 9" id="KW-0503">Monooxygenase</keyword>
<sequence>MAFDVVSASADSGALQLGSLLFAGFVIIVSVFSYYAKEERPYPGFKLIGKEPGEWTNAKAKARYFQSAVQILRRGMDECQGKVFQVIGNNGPIIIIPPSFADEIRNNENLSLTGFGERNFFPSYPGLEVFGHGIGEDHIFQDVVRKNLTQALGGMTASLSEEATKVISQLIPPAKDWTPTRFAHASPMLAARLSAKVFLGEPLCRDEEWLAISLRYAADAFAAARRLRAFAPWMRPLVHPFLRELRVAREHVARARRIIEPEVAARREERRRIVADQAASGGKEAGLALPKSTDAIGWFEDVAAGRPFDVVYAQLLLSVVAIHTTSLTITTLLYDLAANPEYVGLLREEIVGVLREDGGWKKTSLYKMKLLDSCMKESQRVHVLTANAMTRRVEKAVTLSDGTRLPKGSHIAMPTYQMYDPAHWGPDAGKFDGHRFLNMRNQPGQENRWQYVTTSAEHLGFGHGQHACPGRFFVSNEIKIAIAHLLLKYDWKFEGEQPKSLTESEYVPDPSAEILYKSREPEIEL</sequence>
<dbReference type="GO" id="GO:0016705">
    <property type="term" value="F:oxidoreductase activity, acting on paired donors, with incorporation or reduction of molecular oxygen"/>
    <property type="evidence" value="ECO:0007669"/>
    <property type="project" value="InterPro"/>
</dbReference>
<dbReference type="PRINTS" id="PR00465">
    <property type="entry name" value="EP450IV"/>
</dbReference>
<dbReference type="InterPro" id="IPR002403">
    <property type="entry name" value="Cyt_P450_E_grp-IV"/>
</dbReference>
<keyword evidence="10" id="KW-0812">Transmembrane</keyword>
<evidence type="ECO:0000256" key="1">
    <source>
        <dbReference type="ARBA" id="ARBA00001971"/>
    </source>
</evidence>
<dbReference type="PANTHER" id="PTHR46206">
    <property type="entry name" value="CYTOCHROME P450"/>
    <property type="match status" value="1"/>
</dbReference>
<evidence type="ECO:0000256" key="5">
    <source>
        <dbReference type="ARBA" id="ARBA00023002"/>
    </source>
</evidence>
<keyword evidence="12" id="KW-1185">Reference proteome</keyword>
<evidence type="ECO:0000256" key="4">
    <source>
        <dbReference type="ARBA" id="ARBA00022723"/>
    </source>
</evidence>
<evidence type="ECO:0000256" key="6">
    <source>
        <dbReference type="ARBA" id="ARBA00023004"/>
    </source>
</evidence>
<dbReference type="GO" id="GO:0004497">
    <property type="term" value="F:monooxygenase activity"/>
    <property type="evidence" value="ECO:0007669"/>
    <property type="project" value="UniProtKB-KW"/>
</dbReference>
<dbReference type="GeneID" id="31020072"/>
<dbReference type="GO" id="GO:0005506">
    <property type="term" value="F:iron ion binding"/>
    <property type="evidence" value="ECO:0007669"/>
    <property type="project" value="InterPro"/>
</dbReference>
<dbReference type="GO" id="GO:0020037">
    <property type="term" value="F:heme binding"/>
    <property type="evidence" value="ECO:0007669"/>
    <property type="project" value="InterPro"/>
</dbReference>
<comment type="cofactor">
    <cofactor evidence="1 8">
        <name>heme</name>
        <dbReference type="ChEBI" id="CHEBI:30413"/>
    </cofactor>
</comment>